<dbReference type="InterPro" id="IPR052519">
    <property type="entry name" value="Euk-type_GlcNAc_Kinase"/>
</dbReference>
<proteinExistence type="predicted"/>
<dbReference type="EMBL" id="PVTI01000017">
    <property type="protein sequence ID" value="PRY57068.1"/>
    <property type="molecule type" value="Genomic_DNA"/>
</dbReference>
<evidence type="ECO:0000313" key="3">
    <source>
        <dbReference type="Proteomes" id="UP000237822"/>
    </source>
</evidence>
<dbReference type="Proteomes" id="UP000237822">
    <property type="component" value="Unassembled WGS sequence"/>
</dbReference>
<dbReference type="SUPFAM" id="SSF53067">
    <property type="entry name" value="Actin-like ATPase domain"/>
    <property type="match status" value="2"/>
</dbReference>
<keyword evidence="2" id="KW-0808">Transferase</keyword>
<dbReference type="InterPro" id="IPR043129">
    <property type="entry name" value="ATPase_NBD"/>
</dbReference>
<protein>
    <submittedName>
        <fullName evidence="2">N-acetylglucosamine kinase-like BadF-type ATPase</fullName>
    </submittedName>
</protein>
<dbReference type="PANTHER" id="PTHR43190">
    <property type="entry name" value="N-ACETYL-D-GLUCOSAMINE KINASE"/>
    <property type="match status" value="1"/>
</dbReference>
<sequence>MSDLVLGMDVGGTSSRAVIADLDGRILGRGTAGGGNPTSRGVGPAMTAIGAAIEAALAGGAEGPIDRARLRANVIGAAGFGATDAYAALATMWHELGVPGEPVLVGDVEVAFASGSDALDGSILIAGTGGVAAAIIGGTLGPMADGLGWMLGDHGSGYWLGREAIRRTLQPGRDPADPLGDLVSQRLTGTSLTGEWVVDRLAILTAAYALEPVRLSEIAADVVAADEAGSRQAGEILASAADELVTTLAGIHRPDDGPVVVLGGGLLSSTRLGELVADHILARWPRTTLRHTGSGAGGAAWLAARNLGIDLPASVHAALTRS</sequence>
<name>A0A2T0UGS5_9MICO</name>
<keyword evidence="2" id="KW-0418">Kinase</keyword>
<dbReference type="OrthoDB" id="8701357at2"/>
<evidence type="ECO:0000313" key="2">
    <source>
        <dbReference type="EMBL" id="PRY57068.1"/>
    </source>
</evidence>
<reference evidence="2 3" key="1">
    <citation type="submission" date="2018-03" db="EMBL/GenBank/DDBJ databases">
        <title>Genomic Encyclopedia of Archaeal and Bacterial Type Strains, Phase II (KMG-II): from individual species to whole genera.</title>
        <authorList>
            <person name="Goeker M."/>
        </authorList>
    </citation>
    <scope>NUCLEOTIDE SEQUENCE [LARGE SCALE GENOMIC DNA]</scope>
    <source>
        <strain evidence="2 3">ATCC BAA-1496</strain>
    </source>
</reference>
<organism evidence="2 3">
    <name type="scientific">Knoellia remsis</name>
    <dbReference type="NCBI Taxonomy" id="407159"/>
    <lineage>
        <taxon>Bacteria</taxon>
        <taxon>Bacillati</taxon>
        <taxon>Actinomycetota</taxon>
        <taxon>Actinomycetes</taxon>
        <taxon>Micrococcales</taxon>
        <taxon>Intrasporangiaceae</taxon>
        <taxon>Knoellia</taxon>
    </lineage>
</organism>
<keyword evidence="3" id="KW-1185">Reference proteome</keyword>
<dbReference type="AlphaFoldDB" id="A0A2T0UGS5"/>
<dbReference type="Gene3D" id="3.30.420.40">
    <property type="match status" value="2"/>
</dbReference>
<dbReference type="Pfam" id="PF01869">
    <property type="entry name" value="BcrAD_BadFG"/>
    <property type="match status" value="1"/>
</dbReference>
<dbReference type="InterPro" id="IPR002731">
    <property type="entry name" value="ATPase_BadF"/>
</dbReference>
<dbReference type="GO" id="GO:0016301">
    <property type="term" value="F:kinase activity"/>
    <property type="evidence" value="ECO:0007669"/>
    <property type="project" value="UniProtKB-KW"/>
</dbReference>
<accession>A0A2T0UGS5</accession>
<gene>
    <name evidence="2" type="ORF">BCF74_11773</name>
</gene>
<dbReference type="PANTHER" id="PTHR43190:SF3">
    <property type="entry name" value="N-ACETYL-D-GLUCOSAMINE KINASE"/>
    <property type="match status" value="1"/>
</dbReference>
<comment type="caution">
    <text evidence="2">The sequence shown here is derived from an EMBL/GenBank/DDBJ whole genome shotgun (WGS) entry which is preliminary data.</text>
</comment>
<evidence type="ECO:0000259" key="1">
    <source>
        <dbReference type="Pfam" id="PF01869"/>
    </source>
</evidence>
<feature type="domain" description="ATPase BadF/BadG/BcrA/BcrD type" evidence="1">
    <location>
        <begin position="6"/>
        <end position="302"/>
    </location>
</feature>
<dbReference type="RefSeq" id="WP_106298020.1">
    <property type="nucleotide sequence ID" value="NZ_PVTI01000017.1"/>
</dbReference>